<accession>A0A1B1A173</accession>
<proteinExistence type="predicted"/>
<dbReference type="Pfam" id="PF07796">
    <property type="entry name" value="DUF1638"/>
    <property type="match status" value="1"/>
</dbReference>
<evidence type="ECO:0000259" key="1">
    <source>
        <dbReference type="Pfam" id="PF07796"/>
    </source>
</evidence>
<dbReference type="EMBL" id="CP015230">
    <property type="protein sequence ID" value="ANP40354.1"/>
    <property type="molecule type" value="Genomic_DNA"/>
</dbReference>
<dbReference type="AlphaFoldDB" id="A0A1B1A173"/>
<sequence length="246" mass="27180">MAAASLRRGRAARLSHRAALPLPNGTSLDDRSLTENGLAAPERKTGRILLIACGALAREILDICNANGLDHMDLTCLPAKLHLYPDQIITHVEAAVAKHRAIYDQIYVVYADCGTGGQLQKKCTDLGVEMVPGPHCYAFFEGNTRFDTLSEAGEITAFYLTDFLVKQFDAFVWRPMGLDKNPELRDMIFGNYTTLIYQSQIRDSALLGKARDCAKRMGLDFIHRHTGYGDLETTLKSWGKSAPSSN</sequence>
<protein>
    <recommendedName>
        <fullName evidence="1">DUF1638 domain-containing protein</fullName>
    </recommendedName>
</protein>
<dbReference type="RefSeq" id="WP_040642425.1">
    <property type="nucleotide sequence ID" value="NZ_CP015230.1"/>
</dbReference>
<evidence type="ECO:0000313" key="2">
    <source>
        <dbReference type="EMBL" id="ANP40354.1"/>
    </source>
</evidence>
<dbReference type="OrthoDB" id="9814689at2"/>
<evidence type="ECO:0000313" key="3">
    <source>
        <dbReference type="Proteomes" id="UP000013243"/>
    </source>
</evidence>
<feature type="domain" description="DUF1638" evidence="1">
    <location>
        <begin position="76"/>
        <end position="234"/>
    </location>
</feature>
<dbReference type="KEGG" id="rmb:K529_006210"/>
<organism evidence="2 3">
    <name type="scientific">Tritonibacter mobilis F1926</name>
    <dbReference type="NCBI Taxonomy" id="1265309"/>
    <lineage>
        <taxon>Bacteria</taxon>
        <taxon>Pseudomonadati</taxon>
        <taxon>Pseudomonadota</taxon>
        <taxon>Alphaproteobacteria</taxon>
        <taxon>Rhodobacterales</taxon>
        <taxon>Paracoccaceae</taxon>
        <taxon>Tritonibacter</taxon>
    </lineage>
</organism>
<dbReference type="GeneID" id="28249408"/>
<gene>
    <name evidence="2" type="ORF">K529_006210</name>
</gene>
<dbReference type="STRING" id="1265309.K529_006210"/>
<name>A0A1B1A173_9RHOB</name>
<dbReference type="Proteomes" id="UP000013243">
    <property type="component" value="Chromosome"/>
</dbReference>
<dbReference type="InterPro" id="IPR012437">
    <property type="entry name" value="DUF1638"/>
</dbReference>
<reference evidence="2 3" key="1">
    <citation type="journal article" date="2016" name="ISME J.">
        <title>Global occurrence and heterogeneity of the Roseobacter-clade species Ruegeria mobilis.</title>
        <authorList>
            <person name="Sonnenschein E."/>
            <person name="Gram L."/>
        </authorList>
    </citation>
    <scope>NUCLEOTIDE SEQUENCE [LARGE SCALE GENOMIC DNA]</scope>
    <source>
        <strain evidence="2 3">F1926</strain>
    </source>
</reference>